<dbReference type="InterPro" id="IPR050528">
    <property type="entry name" value="L-type_Lectin-RKs"/>
</dbReference>
<dbReference type="FunFam" id="3.30.200.20:FF:000178">
    <property type="entry name" value="serine/threonine-protein kinase PBS1-like"/>
    <property type="match status" value="1"/>
</dbReference>
<evidence type="ECO:0000256" key="22">
    <source>
        <dbReference type="SAM" id="SignalP"/>
    </source>
</evidence>
<comment type="catalytic activity">
    <reaction evidence="19">
        <text>L-seryl-[protein] + ATP = O-phospho-L-seryl-[protein] + ADP + H(+)</text>
        <dbReference type="Rhea" id="RHEA:17989"/>
        <dbReference type="Rhea" id="RHEA-COMP:9863"/>
        <dbReference type="Rhea" id="RHEA-COMP:11604"/>
        <dbReference type="ChEBI" id="CHEBI:15378"/>
        <dbReference type="ChEBI" id="CHEBI:29999"/>
        <dbReference type="ChEBI" id="CHEBI:30616"/>
        <dbReference type="ChEBI" id="CHEBI:83421"/>
        <dbReference type="ChEBI" id="CHEBI:456216"/>
        <dbReference type="EC" id="2.7.11.1"/>
    </reaction>
</comment>
<reference evidence="24" key="2">
    <citation type="submission" date="2021-03" db="UniProtKB">
        <authorList>
            <consortium name="EnsemblPlants"/>
        </authorList>
    </citation>
    <scope>IDENTIFICATION</scope>
</reference>
<feature type="binding site" evidence="20">
    <location>
        <position position="367"/>
    </location>
    <ligand>
        <name>ATP</name>
        <dbReference type="ChEBI" id="CHEBI:30616"/>
    </ligand>
</feature>
<evidence type="ECO:0000256" key="10">
    <source>
        <dbReference type="ARBA" id="ARBA00022734"/>
    </source>
</evidence>
<dbReference type="GO" id="GO:0006952">
    <property type="term" value="P:defense response"/>
    <property type="evidence" value="ECO:0007669"/>
    <property type="project" value="UniProtKB-ARBA"/>
</dbReference>
<keyword evidence="9 22" id="KW-0732">Signal</keyword>
<dbReference type="EC" id="2.7.11.1" evidence="4"/>
<accession>A0A803KRT4</accession>
<dbReference type="CDD" id="cd06899">
    <property type="entry name" value="lectin_legume_LecRK_Arcelin_ConA"/>
    <property type="match status" value="3"/>
</dbReference>
<keyword evidence="5" id="KW-1003">Cell membrane</keyword>
<dbReference type="Gene3D" id="3.30.200.20">
    <property type="entry name" value="Phosphorylase Kinase, domain 1"/>
    <property type="match status" value="3"/>
</dbReference>
<evidence type="ECO:0000256" key="14">
    <source>
        <dbReference type="ARBA" id="ARBA00022989"/>
    </source>
</evidence>
<feature type="signal peptide" evidence="22">
    <location>
        <begin position="1"/>
        <end position="15"/>
    </location>
</feature>
<comment type="catalytic activity">
    <reaction evidence="18">
        <text>L-threonyl-[protein] + ATP = O-phospho-L-threonyl-[protein] + ADP + H(+)</text>
        <dbReference type="Rhea" id="RHEA:46608"/>
        <dbReference type="Rhea" id="RHEA-COMP:11060"/>
        <dbReference type="Rhea" id="RHEA-COMP:11605"/>
        <dbReference type="ChEBI" id="CHEBI:15378"/>
        <dbReference type="ChEBI" id="CHEBI:30013"/>
        <dbReference type="ChEBI" id="CHEBI:30616"/>
        <dbReference type="ChEBI" id="CHEBI:61977"/>
        <dbReference type="ChEBI" id="CHEBI:456216"/>
        <dbReference type="EC" id="2.7.11.1"/>
    </reaction>
</comment>
<dbReference type="Gene3D" id="1.10.510.10">
    <property type="entry name" value="Transferase(Phosphotransferase) domain 1"/>
    <property type="match status" value="3"/>
</dbReference>
<dbReference type="PROSITE" id="PS00107">
    <property type="entry name" value="PROTEIN_KINASE_ATP"/>
    <property type="match status" value="1"/>
</dbReference>
<dbReference type="SUPFAM" id="SSF56112">
    <property type="entry name" value="Protein kinase-like (PK-like)"/>
    <property type="match status" value="3"/>
</dbReference>
<dbReference type="Pfam" id="PF00069">
    <property type="entry name" value="Pkinase"/>
    <property type="match status" value="1"/>
</dbReference>
<dbReference type="InterPro" id="IPR013320">
    <property type="entry name" value="ConA-like_dom_sf"/>
</dbReference>
<dbReference type="InterPro" id="IPR001220">
    <property type="entry name" value="Legume_lectin_dom"/>
</dbReference>
<evidence type="ECO:0000259" key="23">
    <source>
        <dbReference type="PROSITE" id="PS50011"/>
    </source>
</evidence>
<keyword evidence="16" id="KW-0675">Receptor</keyword>
<dbReference type="InterPro" id="IPR019825">
    <property type="entry name" value="Lectin_legB_Mn/Ca_BS"/>
</dbReference>
<dbReference type="PROSITE" id="PS50011">
    <property type="entry name" value="PROTEIN_KINASE_DOM"/>
    <property type="match status" value="2"/>
</dbReference>
<dbReference type="Pfam" id="PF00139">
    <property type="entry name" value="Lectin_legB"/>
    <property type="match status" value="3"/>
</dbReference>
<dbReference type="FunFam" id="2.60.120.200:FF:000096">
    <property type="entry name" value="L-type lectin-domain containing receptor kinase V.9"/>
    <property type="match status" value="1"/>
</dbReference>
<keyword evidence="15 21" id="KW-0472">Membrane</keyword>
<evidence type="ECO:0000256" key="8">
    <source>
        <dbReference type="ARBA" id="ARBA00022692"/>
    </source>
</evidence>
<evidence type="ECO:0000256" key="15">
    <source>
        <dbReference type="ARBA" id="ARBA00023136"/>
    </source>
</evidence>
<dbReference type="SMART" id="SM00220">
    <property type="entry name" value="S_TKc"/>
    <property type="match status" value="2"/>
</dbReference>
<keyword evidence="12" id="KW-0418">Kinase</keyword>
<feature type="domain" description="Protein kinase" evidence="23">
    <location>
        <begin position="338"/>
        <end position="615"/>
    </location>
</feature>
<evidence type="ECO:0000256" key="12">
    <source>
        <dbReference type="ARBA" id="ARBA00022777"/>
    </source>
</evidence>
<comment type="similarity">
    <text evidence="2">In the N-terminal section; belongs to the leguminous lectin family.</text>
</comment>
<dbReference type="GO" id="GO:0004674">
    <property type="term" value="F:protein serine/threonine kinase activity"/>
    <property type="evidence" value="ECO:0007669"/>
    <property type="project" value="UniProtKB-KW"/>
</dbReference>
<keyword evidence="10" id="KW-0430">Lectin</keyword>
<dbReference type="PANTHER" id="PTHR27007">
    <property type="match status" value="1"/>
</dbReference>
<sequence>MILILTLVLAVHTFAQDETQFIYNGFQGSINKLQVDGIATILPNGLLQMSNHTPVNLSHAFYPHPMIFKPNHLSFSTTFVFAMFPQVQNISGHGIFFVISPTTNFQHTLPSAYLGLFNTSTNGRSSNHIVAVELDTLKNPDVEDIDGNHVGIDVNSLISVDAASAAYYSDKERSNKTLLLNSGKPMQIWIDYDEAEMLLNVTLAPFRDPKPSKCLLSKHLNLSAILLHSMHVGFTSATGLLSNRHCILGWSWNQSGKAEDLDPSKLPSLSQVKHQKQILNKLIFLVLLIVVLLLLLLIVAAVWLFWRKKYEELVEPWEKEYTTHRYSFKDLHVATKGFKRSELLGIGDFGKVYKGKLPSISHQVAVKRVSHDSKQGMKEFVAEISCMRRLSHRNLVPLLGYCRRKGELLLVYEYMPNGSLDKFLFGKDELNLCWSLRFKIIKGVASALLYLHEEWEQVVLHRDVKASNVLLDAEMNAKLGDFGLARLYDHTIDPQTTHVVGTIGYIAPEVSRTQKPTTSSDVYAFGMFLLEVGCGRRPMGKQSDDVAEDFLSDWVYDCWRRGEILMASDSAVEGDYQENEMELVLKLGLLCLHPKSEERPTMRQAVQFLNGSVTLPEIPSDYETDSGIFFGIFNASTSSLSSKDNTNQSLNHIFAVELDTVKNVEVNDIDANHVGIDINSLKSKDAAPASYYSDKEGVKKTLRLTNEKPMTIWIDYYEVDMIVNLTLAPLGHPKPSKHLLSKYFNLSTVLLEPMYVGFSSSIGVVANSHYIQGWSWNQSGKAQDLDPSKLPSLPRTKLFFVWRKKYEELLEPWEKEYAPHRFSYKDLYVATRGFRNSELLGVGGFGKVYKGVLSSTALINSSLTRLRDQVCVGPQGSRSLKEWEQVVLHRDVKASNVLLDADMNARLGDFDLLDFTIIKLILELHMLWEPSATLPQRRPNGKQSDNEEEEIELVLKLGLLCLHPNPEERPKMRQVVQFLNGSAALPDIPSEYDIESSSFIGEGWVASGSLASSLPSSSGTVSFGVMSSTNSVLQYGLNHSGHGIAFVISPTTAFQHTQPAPYLGIFNASTTSLSSKDFTNQSLYHIFAIELDTIQNSIVNDINNNHVGIDINSLKSKDVAPASYYSDKEGVNKSLWLNSGKPMTVWIDYNDLDMIIKVTLAPLGQPKPSKHLLAKHFNLSTVFLDSMYIGFSSSTARVANSHYFGFYGGKSMKRFLNHGKKSMHHKDFVDQVAVKRVSHDSKQGIREYVAEISSMRRLRHRNLVQLLGYCRRKEELLLVYDYMPNGNLDKFLFNQAERSNLCWSSRFKIIKGVASALLYLHEEWEQVVLHRDVKASNVLLDADMNARLGNFGLARLYDHNLDPRTTHVVGTIGYMAPEVSKTLKPTTNTDVFAYGMFLLEVSCGRRPVGKQSDYEVEEFLSDWVCDCWKKGDILKTTDPKMKGDYQEEEVELVLKLGLLCLHPKPEERPKMRQVVQFLNGSVALPDISSEYDIQSRSFFGEGWVTSGSSELPLPSSSGFVSFGVMSSLKFSPPLWPLNQ</sequence>
<organism evidence="24 25">
    <name type="scientific">Chenopodium quinoa</name>
    <name type="common">Quinoa</name>
    <dbReference type="NCBI Taxonomy" id="63459"/>
    <lineage>
        <taxon>Eukaryota</taxon>
        <taxon>Viridiplantae</taxon>
        <taxon>Streptophyta</taxon>
        <taxon>Embryophyta</taxon>
        <taxon>Tracheophyta</taxon>
        <taxon>Spermatophyta</taxon>
        <taxon>Magnoliopsida</taxon>
        <taxon>eudicotyledons</taxon>
        <taxon>Gunneridae</taxon>
        <taxon>Pentapetalae</taxon>
        <taxon>Caryophyllales</taxon>
        <taxon>Chenopodiaceae</taxon>
        <taxon>Chenopodioideae</taxon>
        <taxon>Atripliceae</taxon>
        <taxon>Chenopodium</taxon>
    </lineage>
</organism>
<comment type="subcellular location">
    <subcellularLocation>
        <location evidence="1">Cell membrane</location>
        <topology evidence="1">Single-pass type I membrane protein</topology>
    </subcellularLocation>
</comment>
<dbReference type="GO" id="GO:0051707">
    <property type="term" value="P:response to other organism"/>
    <property type="evidence" value="ECO:0007669"/>
    <property type="project" value="UniProtKB-ARBA"/>
</dbReference>
<dbReference type="Gramene" id="AUR62001741-RA">
    <property type="protein sequence ID" value="AUR62001741-RA:cds"/>
    <property type="gene ID" value="AUR62001741"/>
</dbReference>
<evidence type="ECO:0000256" key="4">
    <source>
        <dbReference type="ARBA" id="ARBA00012513"/>
    </source>
</evidence>
<evidence type="ECO:0000256" key="6">
    <source>
        <dbReference type="ARBA" id="ARBA00022527"/>
    </source>
</evidence>
<evidence type="ECO:0000313" key="24">
    <source>
        <dbReference type="EnsemblPlants" id="AUR62001741-RA:cds"/>
    </source>
</evidence>
<evidence type="ECO:0000256" key="21">
    <source>
        <dbReference type="SAM" id="Phobius"/>
    </source>
</evidence>
<evidence type="ECO:0000256" key="13">
    <source>
        <dbReference type="ARBA" id="ARBA00022840"/>
    </source>
</evidence>
<proteinExistence type="inferred from homology"/>
<protein>
    <recommendedName>
        <fullName evidence="4">non-specific serine/threonine protein kinase</fullName>
        <ecNumber evidence="4">2.7.11.1</ecNumber>
    </recommendedName>
</protein>
<dbReference type="InterPro" id="IPR000719">
    <property type="entry name" value="Prot_kinase_dom"/>
</dbReference>
<keyword evidence="11 20" id="KW-0547">Nucleotide-binding</keyword>
<feature type="domain" description="Protein kinase" evidence="23">
    <location>
        <begin position="1210"/>
        <end position="1478"/>
    </location>
</feature>
<name>A0A803KRT4_CHEQI</name>
<dbReference type="InterPro" id="IPR008271">
    <property type="entry name" value="Ser/Thr_kinase_AS"/>
</dbReference>
<dbReference type="InterPro" id="IPR011009">
    <property type="entry name" value="Kinase-like_dom_sf"/>
</dbReference>
<evidence type="ECO:0000256" key="16">
    <source>
        <dbReference type="ARBA" id="ARBA00023170"/>
    </source>
</evidence>
<dbReference type="FunFam" id="1.10.510.10:FF:000108">
    <property type="entry name" value="L-type lectin-domain containing receptor kinase S.4"/>
    <property type="match status" value="2"/>
</dbReference>
<dbReference type="SUPFAM" id="SSF49899">
    <property type="entry name" value="Concanavalin A-like lectins/glucanases"/>
    <property type="match status" value="3"/>
</dbReference>
<dbReference type="PROSITE" id="PS00108">
    <property type="entry name" value="PROTEIN_KINASE_ST"/>
    <property type="match status" value="2"/>
</dbReference>
<evidence type="ECO:0000256" key="17">
    <source>
        <dbReference type="ARBA" id="ARBA00023180"/>
    </source>
</evidence>
<evidence type="ECO:0000256" key="5">
    <source>
        <dbReference type="ARBA" id="ARBA00022475"/>
    </source>
</evidence>
<dbReference type="EnsemblPlants" id="AUR62001741-RA">
    <property type="protein sequence ID" value="AUR62001741-RA:cds"/>
    <property type="gene ID" value="AUR62001741"/>
</dbReference>
<dbReference type="PROSITE" id="PS00307">
    <property type="entry name" value="LECTIN_LEGUME_BETA"/>
    <property type="match status" value="1"/>
</dbReference>
<evidence type="ECO:0000313" key="25">
    <source>
        <dbReference type="Proteomes" id="UP000596660"/>
    </source>
</evidence>
<keyword evidence="7" id="KW-0808">Transferase</keyword>
<evidence type="ECO:0000256" key="19">
    <source>
        <dbReference type="ARBA" id="ARBA00048679"/>
    </source>
</evidence>
<feature type="transmembrane region" description="Helical" evidence="21">
    <location>
        <begin position="282"/>
        <end position="306"/>
    </location>
</feature>
<reference evidence="24" key="1">
    <citation type="journal article" date="2017" name="Nature">
        <title>The genome of Chenopodium quinoa.</title>
        <authorList>
            <person name="Jarvis D.E."/>
            <person name="Ho Y.S."/>
            <person name="Lightfoot D.J."/>
            <person name="Schmoeckel S.M."/>
            <person name="Li B."/>
            <person name="Borm T.J.A."/>
            <person name="Ohyanagi H."/>
            <person name="Mineta K."/>
            <person name="Michell C.T."/>
            <person name="Saber N."/>
            <person name="Kharbatia N.M."/>
            <person name="Rupper R.R."/>
            <person name="Sharp A.R."/>
            <person name="Dally N."/>
            <person name="Boughton B.A."/>
            <person name="Woo Y.H."/>
            <person name="Gao G."/>
            <person name="Schijlen E.G.W.M."/>
            <person name="Guo X."/>
            <person name="Momin A.A."/>
            <person name="Negrao S."/>
            <person name="Al-Babili S."/>
            <person name="Gehring C."/>
            <person name="Roessner U."/>
            <person name="Jung C."/>
            <person name="Murphy K."/>
            <person name="Arold S.T."/>
            <person name="Gojobori T."/>
            <person name="van der Linden C.G."/>
            <person name="van Loo E.N."/>
            <person name="Jellen E.N."/>
            <person name="Maughan P.J."/>
            <person name="Tester M."/>
        </authorList>
    </citation>
    <scope>NUCLEOTIDE SEQUENCE [LARGE SCALE GENOMIC DNA]</scope>
    <source>
        <strain evidence="24">cv. PI 614886</strain>
    </source>
</reference>
<keyword evidence="13 20" id="KW-0067">ATP-binding</keyword>
<feature type="chain" id="PRO_5031241698" description="non-specific serine/threonine protein kinase" evidence="22">
    <location>
        <begin position="16"/>
        <end position="1539"/>
    </location>
</feature>
<dbReference type="InterPro" id="IPR001245">
    <property type="entry name" value="Ser-Thr/Tyr_kinase_cat_dom"/>
</dbReference>
<keyword evidence="6" id="KW-0723">Serine/threonine-protein kinase</keyword>
<dbReference type="InterPro" id="IPR017441">
    <property type="entry name" value="Protein_kinase_ATP_BS"/>
</dbReference>
<dbReference type="Proteomes" id="UP000596660">
    <property type="component" value="Unplaced"/>
</dbReference>
<evidence type="ECO:0000256" key="11">
    <source>
        <dbReference type="ARBA" id="ARBA00022741"/>
    </source>
</evidence>
<evidence type="ECO:0000256" key="3">
    <source>
        <dbReference type="ARBA" id="ARBA00010217"/>
    </source>
</evidence>
<keyword evidence="17" id="KW-0325">Glycoprotein</keyword>
<evidence type="ECO:0000256" key="7">
    <source>
        <dbReference type="ARBA" id="ARBA00022679"/>
    </source>
</evidence>
<dbReference type="Pfam" id="PF07714">
    <property type="entry name" value="PK_Tyr_Ser-Thr"/>
    <property type="match status" value="1"/>
</dbReference>
<dbReference type="OMA" id="DNRQINV"/>
<comment type="similarity">
    <text evidence="3">In the C-terminal section; belongs to the protein kinase superfamily. Ser/Thr protein kinase family.</text>
</comment>
<dbReference type="Gene3D" id="2.60.120.200">
    <property type="match status" value="3"/>
</dbReference>
<dbReference type="GO" id="GO:0005886">
    <property type="term" value="C:plasma membrane"/>
    <property type="evidence" value="ECO:0007669"/>
    <property type="project" value="UniProtKB-SubCell"/>
</dbReference>
<evidence type="ECO:0000256" key="1">
    <source>
        <dbReference type="ARBA" id="ARBA00004251"/>
    </source>
</evidence>
<evidence type="ECO:0000256" key="20">
    <source>
        <dbReference type="PROSITE-ProRule" id="PRU10141"/>
    </source>
</evidence>
<evidence type="ECO:0000256" key="2">
    <source>
        <dbReference type="ARBA" id="ARBA00008536"/>
    </source>
</evidence>
<keyword evidence="14 21" id="KW-1133">Transmembrane helix</keyword>
<dbReference type="GO" id="GO:0005524">
    <property type="term" value="F:ATP binding"/>
    <property type="evidence" value="ECO:0007669"/>
    <property type="project" value="UniProtKB-UniRule"/>
</dbReference>
<dbReference type="GO" id="GO:0030246">
    <property type="term" value="F:carbohydrate binding"/>
    <property type="evidence" value="ECO:0007669"/>
    <property type="project" value="UniProtKB-KW"/>
</dbReference>
<keyword evidence="8 21" id="KW-0812">Transmembrane</keyword>
<evidence type="ECO:0000256" key="18">
    <source>
        <dbReference type="ARBA" id="ARBA00047899"/>
    </source>
</evidence>
<keyword evidence="25" id="KW-1185">Reference proteome</keyword>
<evidence type="ECO:0000256" key="9">
    <source>
        <dbReference type="ARBA" id="ARBA00022729"/>
    </source>
</evidence>